<dbReference type="GO" id="GO:0005737">
    <property type="term" value="C:cytoplasm"/>
    <property type="evidence" value="ECO:0007669"/>
    <property type="project" value="UniProtKB-SubCell"/>
</dbReference>
<dbReference type="KEGG" id="mec:Q7C_1875"/>
<reference evidence="4 5" key="1">
    <citation type="journal article" date="2012" name="J. Bacteriol.">
        <title>Complete genome sequences of Methylophaga sp. strain JAM1 and Methylophaga sp. strain JAM7.</title>
        <authorList>
            <person name="Villeneuve C."/>
            <person name="Martineau C."/>
            <person name="Mauffrey F."/>
            <person name="Villemur R."/>
        </authorList>
    </citation>
    <scope>NUCLEOTIDE SEQUENCE [LARGE SCALE GENOMIC DNA]</scope>
    <source>
        <strain evidence="4 5">JAM7</strain>
    </source>
</reference>
<dbReference type="STRING" id="754477.Q7C_1875"/>
<dbReference type="eggNOG" id="COG0830">
    <property type="taxonomic scope" value="Bacteria"/>
</dbReference>
<keyword evidence="2 3" id="KW-0143">Chaperone</keyword>
<dbReference type="InterPro" id="IPR038277">
    <property type="entry name" value="UreF_sf"/>
</dbReference>
<evidence type="ECO:0000256" key="3">
    <source>
        <dbReference type="HAMAP-Rule" id="MF_01385"/>
    </source>
</evidence>
<evidence type="ECO:0000256" key="2">
    <source>
        <dbReference type="ARBA" id="ARBA00023186"/>
    </source>
</evidence>
<proteinExistence type="inferred from homology"/>
<dbReference type="AlphaFoldDB" id="I1YJC3"/>
<keyword evidence="3" id="KW-0963">Cytoplasm</keyword>
<dbReference type="Gene3D" id="1.10.4190.10">
    <property type="entry name" value="Urease accessory protein UreF"/>
    <property type="match status" value="1"/>
</dbReference>
<accession>I1YJC3</accession>
<evidence type="ECO:0000256" key="1">
    <source>
        <dbReference type="ARBA" id="ARBA00022988"/>
    </source>
</evidence>
<sequence length="211" mass="24017">MLPVGAYSYSQGLEWAIETAVVKDVRSASTWIEDVLSVYYANFELPVLLRLYQAWQHQNLEAIQYWDAFYQAGRDSREALAETQQMAYSLLRLQDELATWPAPICALTKQLKQPAFPTIFSLTAYDWAISQQHTLHAYAWSFLENQVSAIMKAVPLGQVAGQRILSELGQIIPTLITEAMQLPEDEIHNFCPALSIAGCRHETQYSRLFRS</sequence>
<evidence type="ECO:0000313" key="5">
    <source>
        <dbReference type="Proteomes" id="UP000009145"/>
    </source>
</evidence>
<dbReference type="GO" id="GO:0016151">
    <property type="term" value="F:nickel cation binding"/>
    <property type="evidence" value="ECO:0007669"/>
    <property type="project" value="UniProtKB-UniRule"/>
</dbReference>
<comment type="similarity">
    <text evidence="3">Belongs to the UreF family.</text>
</comment>
<dbReference type="Pfam" id="PF01730">
    <property type="entry name" value="UreF"/>
    <property type="match status" value="1"/>
</dbReference>
<dbReference type="PANTHER" id="PTHR33620">
    <property type="entry name" value="UREASE ACCESSORY PROTEIN F"/>
    <property type="match status" value="1"/>
</dbReference>
<organism evidence="4 5">
    <name type="scientific">Methylophaga frappieri (strain ATCC BAA-2434 / DSM 25690 / JAM7)</name>
    <dbReference type="NCBI Taxonomy" id="754477"/>
    <lineage>
        <taxon>Bacteria</taxon>
        <taxon>Pseudomonadati</taxon>
        <taxon>Pseudomonadota</taxon>
        <taxon>Gammaproteobacteria</taxon>
        <taxon>Thiotrichales</taxon>
        <taxon>Piscirickettsiaceae</taxon>
        <taxon>Methylophaga</taxon>
    </lineage>
</organism>
<name>I1YJC3_METFJ</name>
<dbReference type="PIRSF" id="PIRSF009467">
    <property type="entry name" value="Ureas_acces_UreF"/>
    <property type="match status" value="1"/>
</dbReference>
<evidence type="ECO:0000313" key="4">
    <source>
        <dbReference type="EMBL" id="AFJ03016.1"/>
    </source>
</evidence>
<keyword evidence="1 3" id="KW-0996">Nickel insertion</keyword>
<gene>
    <name evidence="3" type="primary">ureF</name>
    <name evidence="4" type="ordered locus">Q7C_1875</name>
</gene>
<comment type="subunit">
    <text evidence="3">UreD, UreF and UreG form a complex that acts as a GTP-hydrolysis-dependent molecular chaperone, activating the urease apoprotein by helping to assemble the nickel containing metallocenter of UreC. The UreE protein probably delivers the nickel.</text>
</comment>
<dbReference type="HOGENOM" id="CLU_049215_2_1_6"/>
<dbReference type="Proteomes" id="UP000009145">
    <property type="component" value="Chromosome"/>
</dbReference>
<comment type="subcellular location">
    <subcellularLocation>
        <location evidence="3">Cytoplasm</location>
    </subcellularLocation>
</comment>
<protein>
    <recommendedName>
        <fullName evidence="3">Urease accessory protein UreF</fullName>
    </recommendedName>
</protein>
<dbReference type="PATRIC" id="fig|754477.3.peg.1846"/>
<dbReference type="HAMAP" id="MF_01385">
    <property type="entry name" value="UreF"/>
    <property type="match status" value="1"/>
</dbReference>
<dbReference type="PANTHER" id="PTHR33620:SF1">
    <property type="entry name" value="UREASE ACCESSORY PROTEIN F"/>
    <property type="match status" value="1"/>
</dbReference>
<comment type="function">
    <text evidence="3">Required for maturation of urease via the functional incorporation of the urease nickel metallocenter.</text>
</comment>
<dbReference type="InterPro" id="IPR002639">
    <property type="entry name" value="UreF"/>
</dbReference>
<dbReference type="EMBL" id="CP003380">
    <property type="protein sequence ID" value="AFJ03016.1"/>
    <property type="molecule type" value="Genomic_DNA"/>
</dbReference>
<keyword evidence="5" id="KW-1185">Reference proteome</keyword>